<reference evidence="1 2" key="1">
    <citation type="submission" date="2020-04" db="EMBL/GenBank/DDBJ databases">
        <title>Whole-genome sequencing of Vibrio spp. from China reveals different genetic environments of blaCTX-M-14 among diverse lineages.</title>
        <authorList>
            <person name="Zheng Z."/>
            <person name="Ye L."/>
            <person name="Chen S."/>
        </authorList>
    </citation>
    <scope>NUCLEOTIDE SEQUENCE [LARGE SCALE GENOMIC DNA]</scope>
    <source>
        <strain evidence="1 2">Vb0574</strain>
    </source>
</reference>
<feature type="non-terminal residue" evidence="1">
    <location>
        <position position="1"/>
    </location>
</feature>
<organism evidence="1 2">
    <name type="scientific">Vibrio parahaemolyticus</name>
    <dbReference type="NCBI Taxonomy" id="670"/>
    <lineage>
        <taxon>Bacteria</taxon>
        <taxon>Pseudomonadati</taxon>
        <taxon>Pseudomonadota</taxon>
        <taxon>Gammaproteobacteria</taxon>
        <taxon>Vibrionales</taxon>
        <taxon>Vibrionaceae</taxon>
        <taxon>Vibrio</taxon>
    </lineage>
</organism>
<evidence type="ECO:0000313" key="2">
    <source>
        <dbReference type="Proteomes" id="UP000555836"/>
    </source>
</evidence>
<proteinExistence type="predicted"/>
<dbReference type="EMBL" id="JABCLD010000157">
    <property type="protein sequence ID" value="NMU24226.1"/>
    <property type="molecule type" value="Genomic_DNA"/>
</dbReference>
<comment type="caution">
    <text evidence="1">The sequence shown here is derived from an EMBL/GenBank/DDBJ whole genome shotgun (WGS) entry which is preliminary data.</text>
</comment>
<name>A0A7Y0X3W9_VIBPH</name>
<gene>
    <name evidence="1" type="ORF">HKB21_01140</name>
</gene>
<dbReference type="Proteomes" id="UP000555836">
    <property type="component" value="Unassembled WGS sequence"/>
</dbReference>
<sequence length="31" mass="3559">FVYVDPDFPSRDFERISVLSGESNVRQTVQA</sequence>
<accession>A0A7Y0X3W9</accession>
<dbReference type="AlphaFoldDB" id="A0A7Y0X3W9"/>
<protein>
    <submittedName>
        <fullName evidence="1">Nuclear transport factor 2 family protein</fullName>
    </submittedName>
</protein>
<evidence type="ECO:0000313" key="1">
    <source>
        <dbReference type="EMBL" id="NMU24226.1"/>
    </source>
</evidence>